<organism evidence="2 3">
    <name type="scientific">Paraclostridium tenue</name>
    <dbReference type="NCBI Taxonomy" id="1737"/>
    <lineage>
        <taxon>Bacteria</taxon>
        <taxon>Bacillati</taxon>
        <taxon>Bacillota</taxon>
        <taxon>Clostridia</taxon>
        <taxon>Peptostreptococcales</taxon>
        <taxon>Peptostreptococcaceae</taxon>
        <taxon>Paraclostridium</taxon>
    </lineage>
</organism>
<evidence type="ECO:0000313" key="2">
    <source>
        <dbReference type="EMBL" id="GAA0864744.1"/>
    </source>
</evidence>
<dbReference type="Pfam" id="PF00583">
    <property type="entry name" value="Acetyltransf_1"/>
    <property type="match status" value="1"/>
</dbReference>
<dbReference type="Gene3D" id="3.40.630.30">
    <property type="match status" value="1"/>
</dbReference>
<dbReference type="Proteomes" id="UP001400965">
    <property type="component" value="Unassembled WGS sequence"/>
</dbReference>
<dbReference type="RefSeq" id="WP_346045428.1">
    <property type="nucleotide sequence ID" value="NZ_BAAACP010000011.1"/>
</dbReference>
<feature type="domain" description="N-acetyltransferase" evidence="1">
    <location>
        <begin position="9"/>
        <end position="169"/>
    </location>
</feature>
<comment type="caution">
    <text evidence="2">The sequence shown here is derived from an EMBL/GenBank/DDBJ whole genome shotgun (WGS) entry which is preliminary data.</text>
</comment>
<dbReference type="SUPFAM" id="SSF55729">
    <property type="entry name" value="Acyl-CoA N-acyltransferases (Nat)"/>
    <property type="match status" value="1"/>
</dbReference>
<dbReference type="EMBL" id="BAAACP010000011">
    <property type="protein sequence ID" value="GAA0864744.1"/>
    <property type="molecule type" value="Genomic_DNA"/>
</dbReference>
<keyword evidence="3" id="KW-1185">Reference proteome</keyword>
<reference evidence="3" key="1">
    <citation type="journal article" date="2019" name="Int. J. Syst. Evol. Microbiol.">
        <title>The Global Catalogue of Microorganisms (GCM) 10K type strain sequencing project: providing services to taxonomists for standard genome sequencing and annotation.</title>
        <authorList>
            <consortium name="The Broad Institute Genomics Platform"/>
            <consortium name="The Broad Institute Genome Sequencing Center for Infectious Disease"/>
            <person name="Wu L."/>
            <person name="Ma J."/>
        </authorList>
    </citation>
    <scope>NUCLEOTIDE SEQUENCE [LARGE SCALE GENOMIC DNA]</scope>
    <source>
        <strain evidence="3">JCM 6486</strain>
    </source>
</reference>
<dbReference type="InterPro" id="IPR000182">
    <property type="entry name" value="GNAT_dom"/>
</dbReference>
<dbReference type="PROSITE" id="PS51186">
    <property type="entry name" value="GNAT"/>
    <property type="match status" value="1"/>
</dbReference>
<sequence>MIINLDNKYIIKQISLEQSAQIEKLYNLCSDYHIICSGREANEQDIKDLFTYTDKKTIEDSLTLGIYESSELIGLIDIFKNYPKINTWSIGLLLLAPNKRGNKLGSLVHNELKKYALSIGVDYFSIGVLEENILAHKFWKSLGYNKVKESNIKFGEKEHIVYVYELKLSD</sequence>
<gene>
    <name evidence="2" type="ORF">GCM10008917_19430</name>
</gene>
<accession>A0ABP3XGK3</accession>
<evidence type="ECO:0000259" key="1">
    <source>
        <dbReference type="PROSITE" id="PS51186"/>
    </source>
</evidence>
<dbReference type="InterPro" id="IPR016181">
    <property type="entry name" value="Acyl_CoA_acyltransferase"/>
</dbReference>
<evidence type="ECO:0000313" key="3">
    <source>
        <dbReference type="Proteomes" id="UP001400965"/>
    </source>
</evidence>
<dbReference type="CDD" id="cd04301">
    <property type="entry name" value="NAT_SF"/>
    <property type="match status" value="1"/>
</dbReference>
<name>A0ABP3XGK3_9FIRM</name>
<protein>
    <submittedName>
        <fullName evidence="2">GNAT family N-acetyltransferase</fullName>
    </submittedName>
</protein>
<proteinExistence type="predicted"/>